<dbReference type="InterPro" id="IPR013785">
    <property type="entry name" value="Aldolase_TIM"/>
</dbReference>
<feature type="binding site" evidence="4">
    <location>
        <position position="125"/>
    </location>
    <ligand>
        <name>1-deoxy-D-xylulose 5-phosphate</name>
        <dbReference type="ChEBI" id="CHEBI:57792"/>
    </ligand>
</feature>
<feature type="site" description="Transition state stabilizer" evidence="4">
    <location>
        <position position="176"/>
    </location>
</feature>
<dbReference type="GO" id="GO:0005829">
    <property type="term" value="C:cytosol"/>
    <property type="evidence" value="ECO:0007669"/>
    <property type="project" value="TreeGrafter"/>
</dbReference>
<protein>
    <recommendedName>
        <fullName evidence="4 5">Pyridoxine 5'-phosphate synthase</fullName>
        <shortName evidence="4">PNP synthase</shortName>
        <ecNumber evidence="4 5">2.6.99.2</ecNumber>
    </recommendedName>
</protein>
<feature type="active site" description="Proton acceptor" evidence="4">
    <location>
        <position position="95"/>
    </location>
</feature>
<dbReference type="PANTHER" id="PTHR30456:SF0">
    <property type="entry name" value="PYRIDOXINE 5'-PHOSPHATE SYNTHASE"/>
    <property type="match status" value="1"/>
</dbReference>
<dbReference type="NCBIfam" id="NF003627">
    <property type="entry name" value="PRK05265.1-5"/>
    <property type="match status" value="1"/>
</dbReference>
<feature type="binding site" evidence="4">
    <location>
        <position position="43"/>
    </location>
    <ligand>
        <name>3-amino-2-oxopropyl phosphate</name>
        <dbReference type="ChEBI" id="CHEBI:57279"/>
    </ligand>
</feature>
<keyword evidence="3 4" id="KW-0664">Pyridoxine biosynthesis</keyword>
<keyword evidence="7" id="KW-1185">Reference proteome</keyword>
<comment type="similarity">
    <text evidence="4">Belongs to the PNP synthase family.</text>
</comment>
<dbReference type="CDD" id="cd00003">
    <property type="entry name" value="PNPsynthase"/>
    <property type="match status" value="1"/>
</dbReference>
<feature type="binding site" evidence="4">
    <location>
        <position position="75"/>
    </location>
    <ligand>
        <name>1-deoxy-D-xylulose 5-phosphate</name>
        <dbReference type="ChEBI" id="CHEBI:57792"/>
    </ligand>
</feature>
<dbReference type="NCBIfam" id="NF003623">
    <property type="entry name" value="PRK05265.1-1"/>
    <property type="match status" value="1"/>
</dbReference>
<comment type="catalytic activity">
    <reaction evidence="4">
        <text>3-amino-2-oxopropyl phosphate + 1-deoxy-D-xylulose 5-phosphate = pyridoxine 5'-phosphate + phosphate + 2 H2O + H(+)</text>
        <dbReference type="Rhea" id="RHEA:15265"/>
        <dbReference type="ChEBI" id="CHEBI:15377"/>
        <dbReference type="ChEBI" id="CHEBI:15378"/>
        <dbReference type="ChEBI" id="CHEBI:43474"/>
        <dbReference type="ChEBI" id="CHEBI:57279"/>
        <dbReference type="ChEBI" id="CHEBI:57792"/>
        <dbReference type="ChEBI" id="CHEBI:58589"/>
        <dbReference type="EC" id="2.6.99.2"/>
    </reaction>
</comment>
<gene>
    <name evidence="4 6" type="primary">pdxJ</name>
    <name evidence="6" type="ORF">ICMP_450</name>
</gene>
<organism evidence="6 7">
    <name type="scientific">Candidatus Ishikawaella capsulata Mpkobe</name>
    <dbReference type="NCBI Taxonomy" id="476281"/>
    <lineage>
        <taxon>Bacteria</taxon>
        <taxon>Pseudomonadati</taxon>
        <taxon>Pseudomonadota</taxon>
        <taxon>Gammaproteobacteria</taxon>
        <taxon>Enterobacterales</taxon>
        <taxon>Enterobacteriaceae</taxon>
        <taxon>Candidatus Ishikawella</taxon>
    </lineage>
</organism>
<dbReference type="PANTHER" id="PTHR30456">
    <property type="entry name" value="PYRIDOXINE 5'-PHOSPHATE SYNTHASE"/>
    <property type="match status" value="1"/>
</dbReference>
<accession>C5WD96</accession>
<dbReference type="GO" id="GO:0008615">
    <property type="term" value="P:pyridoxine biosynthetic process"/>
    <property type="evidence" value="ECO:0007669"/>
    <property type="project" value="UniProtKB-UniRule"/>
</dbReference>
<comment type="pathway">
    <text evidence="4">Cofactor biosynthesis; pyridoxine 5'-phosphate biosynthesis; pyridoxine 5'-phosphate from D-erythrose 4-phosphate: step 5/5.</text>
</comment>
<feature type="binding site" evidence="4">
    <location>
        <begin position="238"/>
        <end position="239"/>
    </location>
    <ligand>
        <name>3-amino-2-oxopropyl phosphate</name>
        <dbReference type="ChEBI" id="CHEBI:57279"/>
    </ligand>
</feature>
<comment type="subunit">
    <text evidence="4">Homooctamer; tetramer of dimers.</text>
</comment>
<comment type="function">
    <text evidence="4">Catalyzes the complicated ring closure reaction between the two acyclic compounds 1-deoxy-D-xylulose-5-phosphate (DXP) and 3-amino-2-oxopropyl phosphate (1-amino-acetone-3-phosphate or AAP) to form pyridoxine 5'-phosphate (PNP) and inorganic phosphate.</text>
</comment>
<feature type="binding site" evidence="4">
    <location>
        <position position="32"/>
    </location>
    <ligand>
        <name>3-amino-2-oxopropyl phosphate</name>
        <dbReference type="ChEBI" id="CHEBI:57279"/>
    </ligand>
</feature>
<dbReference type="HAMAP" id="MF_00279">
    <property type="entry name" value="PdxJ"/>
    <property type="match status" value="1"/>
</dbReference>
<reference evidence="6 7" key="1">
    <citation type="journal article" date="2011" name="Genome Biol. Evol.">
        <title>Reductive evolution of bacterial genome in insect gut environment.</title>
        <authorList>
            <person name="Nikoh N."/>
            <person name="Hosokawa T."/>
            <person name="Ohshima K."/>
            <person name="Hattori M."/>
            <person name="Fukatsu T."/>
        </authorList>
    </citation>
    <scope>NUCLEOTIDE SEQUENCE [LARGE SCALE GENOMIC DNA]</scope>
    <source>
        <strain evidence="6 7">Mpkobe</strain>
    </source>
</reference>
<dbReference type="STRING" id="476281.ICMP_450"/>
<evidence type="ECO:0000256" key="2">
    <source>
        <dbReference type="ARBA" id="ARBA00022679"/>
    </source>
</evidence>
<feature type="binding site" evidence="4">
    <location>
        <begin position="34"/>
        <end position="35"/>
    </location>
    <ligand>
        <name>1-deoxy-D-xylulose 5-phosphate</name>
        <dbReference type="ChEBI" id="CHEBI:57792"/>
    </ligand>
</feature>
<dbReference type="HOGENOM" id="CLU_074563_0_0_6"/>
<feature type="active site" description="Proton donor" evidence="4">
    <location>
        <position position="216"/>
    </location>
</feature>
<feature type="binding site" evidence="4">
    <location>
        <position position="70"/>
    </location>
    <ligand>
        <name>1-deoxy-D-xylulose 5-phosphate</name>
        <dbReference type="ChEBI" id="CHEBI:57792"/>
    </ligand>
</feature>
<evidence type="ECO:0000256" key="5">
    <source>
        <dbReference type="NCBIfam" id="TIGR00559"/>
    </source>
</evidence>
<dbReference type="Gene3D" id="3.20.20.70">
    <property type="entry name" value="Aldolase class I"/>
    <property type="match status" value="1"/>
</dbReference>
<dbReference type="Proteomes" id="UP000061704">
    <property type="component" value="Chromosome"/>
</dbReference>
<dbReference type="InterPro" id="IPR036130">
    <property type="entry name" value="Pyridoxine-5'_phos_synth"/>
</dbReference>
<dbReference type="EMBL" id="AP010872">
    <property type="protein sequence ID" value="BAH83302.1"/>
    <property type="molecule type" value="Genomic_DNA"/>
</dbReference>
<dbReference type="EC" id="2.6.99.2" evidence="4 5"/>
<dbReference type="AlphaFoldDB" id="C5WD96"/>
<name>C5WD96_9ENTR</name>
<dbReference type="UniPathway" id="UPA00244">
    <property type="reaction ID" value="UER00313"/>
</dbReference>
<dbReference type="NCBIfam" id="NF003625">
    <property type="entry name" value="PRK05265.1-3"/>
    <property type="match status" value="1"/>
</dbReference>
<evidence type="ECO:0000256" key="1">
    <source>
        <dbReference type="ARBA" id="ARBA00022490"/>
    </source>
</evidence>
<dbReference type="NCBIfam" id="TIGR00559">
    <property type="entry name" value="pdxJ"/>
    <property type="match status" value="1"/>
</dbReference>
<keyword evidence="1 4" id="KW-0963">Cytoplasm</keyword>
<evidence type="ECO:0000313" key="7">
    <source>
        <dbReference type="Proteomes" id="UP000061704"/>
    </source>
</evidence>
<feature type="active site" description="Proton acceptor" evidence="4">
    <location>
        <position position="68"/>
    </location>
</feature>
<dbReference type="InterPro" id="IPR004569">
    <property type="entry name" value="PyrdxlP_synth_PdxJ"/>
</dbReference>
<feature type="binding site" evidence="4">
    <location>
        <position position="217"/>
    </location>
    <ligand>
        <name>3-amino-2-oxopropyl phosphate</name>
        <dbReference type="ChEBI" id="CHEBI:57279"/>
    </ligand>
</feature>
<dbReference type="GO" id="GO:0033856">
    <property type="term" value="F:pyridoxine 5'-phosphate synthase activity"/>
    <property type="evidence" value="ECO:0007669"/>
    <property type="project" value="UniProtKB-UniRule"/>
</dbReference>
<dbReference type="Pfam" id="PF03740">
    <property type="entry name" value="PdxJ"/>
    <property type="match status" value="1"/>
</dbReference>
<evidence type="ECO:0000313" key="6">
    <source>
        <dbReference type="EMBL" id="BAH83302.1"/>
    </source>
</evidence>
<dbReference type="FunFam" id="3.20.20.70:FF:000042">
    <property type="entry name" value="Pyridoxine 5'-phosphate synthase"/>
    <property type="match status" value="1"/>
</dbReference>
<comment type="subcellular location">
    <subcellularLocation>
        <location evidence="4">Cytoplasm</location>
    </subcellularLocation>
</comment>
<keyword evidence="2 4" id="KW-0808">Transferase</keyword>
<proteinExistence type="inferred from homology"/>
<dbReference type="KEGG" id="icp:ICMP_450"/>
<dbReference type="SUPFAM" id="SSF63892">
    <property type="entry name" value="Pyridoxine 5'-phosphate synthase"/>
    <property type="match status" value="1"/>
</dbReference>
<evidence type="ECO:0000256" key="3">
    <source>
        <dbReference type="ARBA" id="ARBA00023096"/>
    </source>
</evidence>
<evidence type="ECO:0000256" key="4">
    <source>
        <dbReference type="HAMAP-Rule" id="MF_00279"/>
    </source>
</evidence>
<sequence length="266" mass="29809">MISSITTIAIFCFRVIKMTKEYKMTNILLGVNIDHIATIRNTRGQNYPDPVHAAFIAEQSGANSITLHLREDRRHIKDRDVYILRDTIQTKMNLEMAITDEMIKIACDIKPDVCCLVPENRQELTTEGGLNILLNKKKVNNAVKKLQEEGILVSLFIDADYNQIDASIASGATCVEIHTGKYAEAKDDIVQDNEFLRIRQAVNYAAKLGLKVNAGHGLNYHNVTQIASVKQINELNIGHSIISCATIEGLSEAVKKMKYLLKRARD</sequence>